<sequence>MTPVDEALEELIHVSGFSNDVSMALTGSATDRARELASMVHAKACAHGRSIGFVCRSNMFDHSAILGLARMIIECLSTYAYLVEQVTEEDWAFRYAVLRLHDTVSRIKLLRAWPACAGTADLKAGREDLIMEIRSHPAFAGFDGEQQKRLVSGETIFIGGMRKSAALAGWNPDVFTALYGYFSAHLHAAPMSFFRMDDHRVDYFYPNDAQKQIASVGIATAAAALRRLSLLHLGDLDYSGHQTLSAVTAGMREADAACEVFG</sequence>
<organism evidence="1 2">
    <name type="scientific">Brevundimonas vesicularis</name>
    <name type="common">Pseudomonas vesicularis</name>
    <dbReference type="NCBI Taxonomy" id="41276"/>
    <lineage>
        <taxon>Bacteria</taxon>
        <taxon>Pseudomonadati</taxon>
        <taxon>Pseudomonadota</taxon>
        <taxon>Alphaproteobacteria</taxon>
        <taxon>Caulobacterales</taxon>
        <taxon>Caulobacteraceae</taxon>
        <taxon>Brevundimonas</taxon>
    </lineage>
</organism>
<gene>
    <name evidence="1" type="ORF">NCTC11166_02622</name>
</gene>
<reference evidence="1 2" key="1">
    <citation type="submission" date="2018-06" db="EMBL/GenBank/DDBJ databases">
        <authorList>
            <consortium name="Pathogen Informatics"/>
            <person name="Doyle S."/>
        </authorList>
    </citation>
    <scope>NUCLEOTIDE SEQUENCE [LARGE SCALE GENOMIC DNA]</scope>
    <source>
        <strain evidence="1 2">NCTC11166</strain>
    </source>
</reference>
<accession>A0A2X1BES4</accession>
<name>A0A2X1BES4_BREVE</name>
<proteinExistence type="predicted"/>
<evidence type="ECO:0000313" key="2">
    <source>
        <dbReference type="Proteomes" id="UP000251186"/>
    </source>
</evidence>
<evidence type="ECO:0000313" key="1">
    <source>
        <dbReference type="EMBL" id="SPU55227.1"/>
    </source>
</evidence>
<protein>
    <submittedName>
        <fullName evidence="1">Uncharacterized protein</fullName>
    </submittedName>
</protein>
<dbReference type="Proteomes" id="UP000251186">
    <property type="component" value="Unassembled WGS sequence"/>
</dbReference>
<dbReference type="EMBL" id="UAQP01000014">
    <property type="protein sequence ID" value="SPU55227.1"/>
    <property type="molecule type" value="Genomic_DNA"/>
</dbReference>
<dbReference type="AlphaFoldDB" id="A0A2X1BES4"/>
<dbReference type="RefSeq" id="WP_146756753.1">
    <property type="nucleotide sequence ID" value="NZ_UAQP01000014.1"/>
</dbReference>